<dbReference type="Pfam" id="PF11926">
    <property type="entry name" value="DUF3444"/>
    <property type="match status" value="2"/>
</dbReference>
<sequence>MSNKDEALRAKGLAEEWMRKTDFPTARRVAVKAQKMDETLENISHMIMVCDVHCAAEEKAGDETDWYKILQVEHSADDGAIKKQYRKLALHLHPDKNKLPGAEAAFKMIGEAQRVLLDKDKRRLHDMKRKPFKRHAPGVPSYQPQQPQQQQHAPPAPPRAFYTAPVFQRSSFTNQAKPQAKPQPQPAGFSESRTFWASCAFCHIKHECAKEFLHKQVVCPSCGKQSVAFQTAFQTPPVQPTFSFYQQSKAPTQEAAHKQQPQPESSSRVSPRKEATKAKSSSSSAEHINGNGKRKKMVESSESFSSEGSFDLEEVAATGGQSSRRSVRSKQKVSYEENGKNPETLPNGRNRKEKAKDEQVGSSRASRSSSERSASDLEILECADPDFTNFEKLREESCFKAGQVWAMYDDMGEKMPRYYANIRKVIRGPKFELKITWLEHRPDDERAKGWARRKLPVSVGKYQLVGNDNTSDTPSFSHLISCRVRGIKDIVSVYPRVGETWALFKNWDINWPSSATQGHEYKYEFVEILSEYAEGLPITVAFLRKVKGFASVFHRVAAAGSGGRTNTFQIPPHELLRFSHSIPSAKLTGKERNGVPAGSFELDTAALPQMIEESEEEAAKSNHRSSPSSGPDCVIIPKYEFHDFSGERSEGKFTAGQIWSLNCKEEGLPKYYAKIQKVEWRPVFKLQINKLELESLPEDVTKWRDKRMPVSCGTFVLKEGQRETLTKVTGFSHLMKPQESVRKTKYTILPKTGDIWAMYKNWSDAIKVESLRKCTYEVVEVLDDDESHVEVMMLERVDGFISVFKERVEGGVDVRRTIPRCELLRFSHHVPAFRLTGEKDGALRGYVELDPTALSRNLLRA</sequence>
<name>A0A6J0KIM7_RAPSA</name>
<dbReference type="PANTHER" id="PTHR45089">
    <property type="entry name" value="DNAJ HEAT SHOCK AMINO-TERMINAL DOMAIN PROTEIN-RELATED"/>
    <property type="match status" value="1"/>
</dbReference>
<feature type="region of interest" description="Disordered" evidence="1">
    <location>
        <begin position="129"/>
        <end position="161"/>
    </location>
</feature>
<dbReference type="SUPFAM" id="SSF46565">
    <property type="entry name" value="Chaperone J-domain"/>
    <property type="match status" value="1"/>
</dbReference>
<dbReference type="GeneID" id="108818428"/>
<organism evidence="3 4">
    <name type="scientific">Raphanus sativus</name>
    <name type="common">Radish</name>
    <name type="synonym">Raphanus raphanistrum var. sativus</name>
    <dbReference type="NCBI Taxonomy" id="3726"/>
    <lineage>
        <taxon>Eukaryota</taxon>
        <taxon>Viridiplantae</taxon>
        <taxon>Streptophyta</taxon>
        <taxon>Embryophyta</taxon>
        <taxon>Tracheophyta</taxon>
        <taxon>Spermatophyta</taxon>
        <taxon>Magnoliopsida</taxon>
        <taxon>eudicotyledons</taxon>
        <taxon>Gunneridae</taxon>
        <taxon>Pentapetalae</taxon>
        <taxon>rosids</taxon>
        <taxon>malvids</taxon>
        <taxon>Brassicales</taxon>
        <taxon>Brassicaceae</taxon>
        <taxon>Brassiceae</taxon>
        <taxon>Raphanus</taxon>
    </lineage>
</organism>
<dbReference type="KEGG" id="rsz:108818428"/>
<dbReference type="Pfam" id="PF00226">
    <property type="entry name" value="DnaJ"/>
    <property type="match status" value="1"/>
</dbReference>
<gene>
    <name evidence="4" type="primary">LOC108818428</name>
</gene>
<dbReference type="RefSeq" id="XP_018446899.2">
    <property type="nucleotide sequence ID" value="XM_018591397.2"/>
</dbReference>
<evidence type="ECO:0000259" key="2">
    <source>
        <dbReference type="PROSITE" id="PS50076"/>
    </source>
</evidence>
<feature type="compositionally biased region" description="Polar residues" evidence="1">
    <location>
        <begin position="259"/>
        <end position="269"/>
    </location>
</feature>
<feature type="compositionally biased region" description="Low complexity" evidence="1">
    <location>
        <begin position="300"/>
        <end position="309"/>
    </location>
</feature>
<dbReference type="PROSITE" id="PS50076">
    <property type="entry name" value="DNAJ_2"/>
    <property type="match status" value="1"/>
</dbReference>
<dbReference type="Proteomes" id="UP000504610">
    <property type="component" value="Chromosome 7"/>
</dbReference>
<evidence type="ECO:0000313" key="3">
    <source>
        <dbReference type="Proteomes" id="UP000504610"/>
    </source>
</evidence>
<dbReference type="SMART" id="SM00271">
    <property type="entry name" value="DnaJ"/>
    <property type="match status" value="1"/>
</dbReference>
<feature type="domain" description="J" evidence="2">
    <location>
        <begin position="65"/>
        <end position="129"/>
    </location>
</feature>
<dbReference type="InterPro" id="IPR036869">
    <property type="entry name" value="J_dom_sf"/>
</dbReference>
<dbReference type="InterPro" id="IPR024593">
    <property type="entry name" value="DUF3444"/>
</dbReference>
<dbReference type="Gene3D" id="1.10.287.110">
    <property type="entry name" value="DnaJ domain"/>
    <property type="match status" value="1"/>
</dbReference>
<keyword evidence="3" id="KW-1185">Reference proteome</keyword>
<feature type="region of interest" description="Disordered" evidence="1">
    <location>
        <begin position="248"/>
        <end position="377"/>
    </location>
</feature>
<accession>A0A6J0KIM7</accession>
<dbReference type="PRINTS" id="PR00625">
    <property type="entry name" value="JDOMAIN"/>
</dbReference>
<reference evidence="3" key="1">
    <citation type="journal article" date="2019" name="Database">
        <title>The radish genome database (RadishGD): an integrated information resource for radish genomics.</title>
        <authorList>
            <person name="Yu H.J."/>
            <person name="Baek S."/>
            <person name="Lee Y.J."/>
            <person name="Cho A."/>
            <person name="Mun J.H."/>
        </authorList>
    </citation>
    <scope>NUCLEOTIDE SEQUENCE [LARGE SCALE GENOMIC DNA]</scope>
    <source>
        <strain evidence="3">cv. WK10039</strain>
    </source>
</reference>
<reference evidence="4" key="2">
    <citation type="submission" date="2025-08" db="UniProtKB">
        <authorList>
            <consortium name="RefSeq"/>
        </authorList>
    </citation>
    <scope>IDENTIFICATION</scope>
    <source>
        <tissue evidence="4">Leaf</tissue>
    </source>
</reference>
<dbReference type="AlphaFoldDB" id="A0A6J0KIM7"/>
<dbReference type="PANTHER" id="PTHR45089:SF43">
    <property type="entry name" value="DNAJ HEAT SHOCK N-TERMINAL DOMAIN-CONTAINING PROTEIN-RELATED"/>
    <property type="match status" value="1"/>
</dbReference>
<feature type="compositionally biased region" description="Low complexity" evidence="1">
    <location>
        <begin position="143"/>
        <end position="153"/>
    </location>
</feature>
<evidence type="ECO:0000256" key="1">
    <source>
        <dbReference type="SAM" id="MobiDB-lite"/>
    </source>
</evidence>
<dbReference type="InterPro" id="IPR001623">
    <property type="entry name" value="DnaJ_domain"/>
</dbReference>
<evidence type="ECO:0000313" key="4">
    <source>
        <dbReference type="RefSeq" id="XP_018446899.2"/>
    </source>
</evidence>
<dbReference type="OrthoDB" id="10250354at2759"/>
<protein>
    <submittedName>
        <fullName evidence="4">Uncharacterized protein LOC108818428</fullName>
    </submittedName>
</protein>
<proteinExistence type="predicted"/>
<dbReference type="CDD" id="cd06257">
    <property type="entry name" value="DnaJ"/>
    <property type="match status" value="1"/>
</dbReference>